<evidence type="ECO:0000313" key="1">
    <source>
        <dbReference type="EMBL" id="SEC52785.1"/>
    </source>
</evidence>
<name>A0A1H4T8I1_9MICO</name>
<dbReference type="Proteomes" id="UP000199183">
    <property type="component" value="Unassembled WGS sequence"/>
</dbReference>
<protein>
    <recommendedName>
        <fullName evidence="3">ATP-binding protein</fullName>
    </recommendedName>
</protein>
<proteinExistence type="predicted"/>
<accession>A0A1H4T8I1</accession>
<dbReference type="Pfam" id="PF11305">
    <property type="entry name" value="DUF3107"/>
    <property type="match status" value="1"/>
</dbReference>
<evidence type="ECO:0008006" key="3">
    <source>
        <dbReference type="Google" id="ProtNLM"/>
    </source>
</evidence>
<dbReference type="OrthoDB" id="3268468at2"/>
<keyword evidence="2" id="KW-1185">Reference proteome</keyword>
<gene>
    <name evidence="1" type="ORF">SAMN04489806_3135</name>
</gene>
<dbReference type="InterPro" id="IPR021456">
    <property type="entry name" value="DUF3107"/>
</dbReference>
<sequence>MDIRIGITNSPREINLSTDSKIDEVKKIIGDALSAKDPFFELSDDKGNIFLVPTEGVAYVELGNEESRRVGFVA</sequence>
<organism evidence="1 2">
    <name type="scientific">Paramicrobacterium humi</name>
    <dbReference type="NCBI Taxonomy" id="640635"/>
    <lineage>
        <taxon>Bacteria</taxon>
        <taxon>Bacillati</taxon>
        <taxon>Actinomycetota</taxon>
        <taxon>Actinomycetes</taxon>
        <taxon>Micrococcales</taxon>
        <taxon>Microbacteriaceae</taxon>
        <taxon>Paramicrobacterium</taxon>
    </lineage>
</organism>
<dbReference type="EMBL" id="FNRY01000002">
    <property type="protein sequence ID" value="SEC52785.1"/>
    <property type="molecule type" value="Genomic_DNA"/>
</dbReference>
<evidence type="ECO:0000313" key="2">
    <source>
        <dbReference type="Proteomes" id="UP000199183"/>
    </source>
</evidence>
<dbReference type="STRING" id="640635.SAMN04489806_3135"/>
<dbReference type="AlphaFoldDB" id="A0A1H4T8I1"/>
<reference evidence="1 2" key="1">
    <citation type="submission" date="2016-10" db="EMBL/GenBank/DDBJ databases">
        <authorList>
            <person name="de Groot N.N."/>
        </authorList>
    </citation>
    <scope>NUCLEOTIDE SEQUENCE [LARGE SCALE GENOMIC DNA]</scope>
    <source>
        <strain evidence="1 2">DSM 21799</strain>
    </source>
</reference>
<dbReference type="RefSeq" id="WP_091187588.1">
    <property type="nucleotide sequence ID" value="NZ_FNRY01000002.1"/>
</dbReference>